<dbReference type="PANTHER" id="PTHR44167:SF24">
    <property type="entry name" value="SERINE_THREONINE-PROTEIN KINASE CHK2"/>
    <property type="match status" value="1"/>
</dbReference>
<evidence type="ECO:0000256" key="1">
    <source>
        <dbReference type="PROSITE-ProRule" id="PRU10141"/>
    </source>
</evidence>
<dbReference type="InterPro" id="IPR000719">
    <property type="entry name" value="Prot_kinase_dom"/>
</dbReference>
<dbReference type="CDD" id="cd00180">
    <property type="entry name" value="PKc"/>
    <property type="match status" value="1"/>
</dbReference>
<dbReference type="Pfam" id="PF00069">
    <property type="entry name" value="Pkinase"/>
    <property type="match status" value="1"/>
</dbReference>
<dbReference type="Proteomes" id="UP001597458">
    <property type="component" value="Unassembled WGS sequence"/>
</dbReference>
<keyword evidence="1" id="KW-0547">Nucleotide-binding</keyword>
<keyword evidence="4" id="KW-1185">Reference proteome</keyword>
<name>A0ABW5PTW9_9BACI</name>
<protein>
    <submittedName>
        <fullName evidence="3">Serine/threonine protein kinase</fullName>
    </submittedName>
</protein>
<keyword evidence="3" id="KW-0418">Kinase</keyword>
<dbReference type="GO" id="GO:0004674">
    <property type="term" value="F:protein serine/threonine kinase activity"/>
    <property type="evidence" value="ECO:0007669"/>
    <property type="project" value="UniProtKB-KW"/>
</dbReference>
<dbReference type="SUPFAM" id="SSF56112">
    <property type="entry name" value="Protein kinase-like (PK-like)"/>
    <property type="match status" value="1"/>
</dbReference>
<keyword evidence="3" id="KW-0808">Transferase</keyword>
<dbReference type="InterPro" id="IPR008266">
    <property type="entry name" value="Tyr_kinase_AS"/>
</dbReference>
<dbReference type="PANTHER" id="PTHR44167">
    <property type="entry name" value="OVARIAN-SPECIFIC SERINE/THREONINE-PROTEIN KINASE LOK-RELATED"/>
    <property type="match status" value="1"/>
</dbReference>
<feature type="binding site" evidence="1">
    <location>
        <position position="184"/>
    </location>
    <ligand>
        <name>ATP</name>
        <dbReference type="ChEBI" id="CHEBI:30616"/>
    </ligand>
</feature>
<dbReference type="Gene3D" id="1.10.510.10">
    <property type="entry name" value="Transferase(Phosphotransferase) domain 1"/>
    <property type="match status" value="1"/>
</dbReference>
<dbReference type="InterPro" id="IPR011009">
    <property type="entry name" value="Kinase-like_dom_sf"/>
</dbReference>
<dbReference type="RefSeq" id="WP_141191015.1">
    <property type="nucleotide sequence ID" value="NZ_JBHUMR010000015.1"/>
</dbReference>
<feature type="domain" description="Protein kinase" evidence="2">
    <location>
        <begin position="151"/>
        <end position="386"/>
    </location>
</feature>
<dbReference type="PROSITE" id="PS50011">
    <property type="entry name" value="PROTEIN_KINASE_DOM"/>
    <property type="match status" value="1"/>
</dbReference>
<gene>
    <name evidence="3" type="ORF">ACFSTF_13820</name>
</gene>
<dbReference type="PROSITE" id="PS00109">
    <property type="entry name" value="PROTEIN_KINASE_TYR"/>
    <property type="match status" value="1"/>
</dbReference>
<keyword evidence="1" id="KW-0067">ATP-binding</keyword>
<evidence type="ECO:0000313" key="4">
    <source>
        <dbReference type="Proteomes" id="UP001597458"/>
    </source>
</evidence>
<sequence length="386" mass="45578">MNIENYIESQYRELYTELNIEFKDLYIGIDHPRLGEVFATLHYIFLSKFKMMNERLPTDDYPAHFWAEPSRDLIRAIEIATGLQRTLRESKYAFSFDPYYADLIKKCNEFLKKSGGSDIPEHMDKVELYYTVPMFVQQNSVIVDSLSEKKSFELKILGEGSYAIAYKYKDTYYQKWFVLKRAKKELIPKELARFKQEFKQMYKFSSPYVVEVYRYNDDKDEYIMEFMDCTLDKYIEGNNDKLTFKQRKGLGYQILKAFKYIHSKGLLHRDVSPKNILLKIYDDVLVVKVADFGLVKVPNSTLTTANTEFKGYFNDPSLVIEGFNNYEIIHETFALTRLLYFIMTGKTSTKRIDNDKLRTFVNKGLCSDRNERFQTVAELAEAFKKL</sequence>
<dbReference type="PROSITE" id="PS00107">
    <property type="entry name" value="PROTEIN_KINASE_ATP"/>
    <property type="match status" value="1"/>
</dbReference>
<keyword evidence="3" id="KW-0723">Serine/threonine-protein kinase</keyword>
<organism evidence="3 4">
    <name type="scientific">Terrilactibacillus laevilacticus</name>
    <dbReference type="NCBI Taxonomy" id="1380157"/>
    <lineage>
        <taxon>Bacteria</taxon>
        <taxon>Bacillati</taxon>
        <taxon>Bacillota</taxon>
        <taxon>Bacilli</taxon>
        <taxon>Bacillales</taxon>
        <taxon>Bacillaceae</taxon>
        <taxon>Terrilactibacillus</taxon>
    </lineage>
</organism>
<accession>A0ABW5PTW9</accession>
<comment type="caution">
    <text evidence="3">The sequence shown here is derived from an EMBL/GenBank/DDBJ whole genome shotgun (WGS) entry which is preliminary data.</text>
</comment>
<evidence type="ECO:0000313" key="3">
    <source>
        <dbReference type="EMBL" id="MFD2618384.1"/>
    </source>
</evidence>
<proteinExistence type="predicted"/>
<reference evidence="4" key="1">
    <citation type="journal article" date="2019" name="Int. J. Syst. Evol. Microbiol.">
        <title>The Global Catalogue of Microorganisms (GCM) 10K type strain sequencing project: providing services to taxonomists for standard genome sequencing and annotation.</title>
        <authorList>
            <consortium name="The Broad Institute Genomics Platform"/>
            <consortium name="The Broad Institute Genome Sequencing Center for Infectious Disease"/>
            <person name="Wu L."/>
            <person name="Ma J."/>
        </authorList>
    </citation>
    <scope>NUCLEOTIDE SEQUENCE [LARGE SCALE GENOMIC DNA]</scope>
    <source>
        <strain evidence="4">TISTR 2241</strain>
    </source>
</reference>
<dbReference type="InterPro" id="IPR017441">
    <property type="entry name" value="Protein_kinase_ATP_BS"/>
</dbReference>
<dbReference type="EMBL" id="JBHUMR010000015">
    <property type="protein sequence ID" value="MFD2618384.1"/>
    <property type="molecule type" value="Genomic_DNA"/>
</dbReference>
<evidence type="ECO:0000259" key="2">
    <source>
        <dbReference type="PROSITE" id="PS50011"/>
    </source>
</evidence>